<name>A0ABX2EVB5_9BURK</name>
<sequence length="67" mass="7631">MTPAREDRSGHRLRFRSLFRDRHDLTFPCDPAGRVDIGLLGRRALNQYLFARAVVGRLLLAPVVEQG</sequence>
<proteinExistence type="predicted"/>
<dbReference type="Proteomes" id="UP000737171">
    <property type="component" value="Unassembled WGS sequence"/>
</dbReference>
<dbReference type="EMBL" id="JABRWJ010000024">
    <property type="protein sequence ID" value="NRF72369.1"/>
    <property type="molecule type" value="Genomic_DNA"/>
</dbReference>
<gene>
    <name evidence="1" type="ORF">HLB44_35870</name>
</gene>
<reference evidence="1 2" key="1">
    <citation type="submission" date="2020-05" db="EMBL/GenBank/DDBJ databases">
        <title>Aquincola sp. isolate from soil.</title>
        <authorList>
            <person name="Han J."/>
            <person name="Kim D.-U."/>
        </authorList>
    </citation>
    <scope>NUCLEOTIDE SEQUENCE [LARGE SCALE GENOMIC DNA]</scope>
    <source>
        <strain evidence="1 2">S2</strain>
    </source>
</reference>
<protein>
    <submittedName>
        <fullName evidence="1">Uncharacterized protein</fullName>
    </submittedName>
</protein>
<evidence type="ECO:0000313" key="1">
    <source>
        <dbReference type="EMBL" id="NRF72369.1"/>
    </source>
</evidence>
<evidence type="ECO:0000313" key="2">
    <source>
        <dbReference type="Proteomes" id="UP000737171"/>
    </source>
</evidence>
<organism evidence="1 2">
    <name type="scientific">Pseudaquabacterium terrae</name>
    <dbReference type="NCBI Taxonomy" id="2732868"/>
    <lineage>
        <taxon>Bacteria</taxon>
        <taxon>Pseudomonadati</taxon>
        <taxon>Pseudomonadota</taxon>
        <taxon>Betaproteobacteria</taxon>
        <taxon>Burkholderiales</taxon>
        <taxon>Sphaerotilaceae</taxon>
        <taxon>Pseudaquabacterium</taxon>
    </lineage>
</organism>
<comment type="caution">
    <text evidence="1">The sequence shown here is derived from an EMBL/GenBank/DDBJ whole genome shotgun (WGS) entry which is preliminary data.</text>
</comment>
<keyword evidence="2" id="KW-1185">Reference proteome</keyword>
<accession>A0ABX2EVB5</accession>